<evidence type="ECO:0000313" key="3">
    <source>
        <dbReference type="Proteomes" id="UP001273166"/>
    </source>
</evidence>
<name>A0AAJ0M584_9PEZI</name>
<protein>
    <recommendedName>
        <fullName evidence="4">Secreted protein</fullName>
    </recommendedName>
</protein>
<dbReference type="RefSeq" id="XP_062725100.1">
    <property type="nucleotide sequence ID" value="XM_062864270.1"/>
</dbReference>
<dbReference type="EMBL" id="JAUDZG010000001">
    <property type="protein sequence ID" value="KAK3309320.1"/>
    <property type="molecule type" value="Genomic_DNA"/>
</dbReference>
<sequence length="92" mass="9849">MSTTRRISGVLMACFIVTSARLRAEYGWLSKHGKQTPTCAAPVGILSLEVTCIRSPSLGGPLHDCWTLRACTVQLPLSLGLGYAGRNDLSSK</sequence>
<accession>A0AAJ0M584</accession>
<feature type="chain" id="PRO_5042540721" description="Secreted protein" evidence="1">
    <location>
        <begin position="25"/>
        <end position="92"/>
    </location>
</feature>
<gene>
    <name evidence="2" type="ORF">B0T15DRAFT_385</name>
</gene>
<feature type="signal peptide" evidence="1">
    <location>
        <begin position="1"/>
        <end position="24"/>
    </location>
</feature>
<evidence type="ECO:0000313" key="2">
    <source>
        <dbReference type="EMBL" id="KAK3309320.1"/>
    </source>
</evidence>
<evidence type="ECO:0008006" key="4">
    <source>
        <dbReference type="Google" id="ProtNLM"/>
    </source>
</evidence>
<reference evidence="2" key="1">
    <citation type="journal article" date="2023" name="Mol. Phylogenet. Evol.">
        <title>Genome-scale phylogeny and comparative genomics of the fungal order Sordariales.</title>
        <authorList>
            <person name="Hensen N."/>
            <person name="Bonometti L."/>
            <person name="Westerberg I."/>
            <person name="Brannstrom I.O."/>
            <person name="Guillou S."/>
            <person name="Cros-Aarteil S."/>
            <person name="Calhoun S."/>
            <person name="Haridas S."/>
            <person name="Kuo A."/>
            <person name="Mondo S."/>
            <person name="Pangilinan J."/>
            <person name="Riley R."/>
            <person name="LaButti K."/>
            <person name="Andreopoulos B."/>
            <person name="Lipzen A."/>
            <person name="Chen C."/>
            <person name="Yan M."/>
            <person name="Daum C."/>
            <person name="Ng V."/>
            <person name="Clum A."/>
            <person name="Steindorff A."/>
            <person name="Ohm R.A."/>
            <person name="Martin F."/>
            <person name="Silar P."/>
            <person name="Natvig D.O."/>
            <person name="Lalanne C."/>
            <person name="Gautier V."/>
            <person name="Ament-Velasquez S.L."/>
            <person name="Kruys A."/>
            <person name="Hutchinson M.I."/>
            <person name="Powell A.J."/>
            <person name="Barry K."/>
            <person name="Miller A.N."/>
            <person name="Grigoriev I.V."/>
            <person name="Debuchy R."/>
            <person name="Gladieux P."/>
            <person name="Hiltunen Thoren M."/>
            <person name="Johannesson H."/>
        </authorList>
    </citation>
    <scope>NUCLEOTIDE SEQUENCE</scope>
    <source>
        <strain evidence="2">CBS 333.67</strain>
    </source>
</reference>
<dbReference type="GeneID" id="87883099"/>
<comment type="caution">
    <text evidence="2">The sequence shown here is derived from an EMBL/GenBank/DDBJ whole genome shotgun (WGS) entry which is preliminary data.</text>
</comment>
<keyword evidence="1" id="KW-0732">Signal</keyword>
<keyword evidence="3" id="KW-1185">Reference proteome</keyword>
<evidence type="ECO:0000256" key="1">
    <source>
        <dbReference type="SAM" id="SignalP"/>
    </source>
</evidence>
<dbReference type="AlphaFoldDB" id="A0AAJ0M584"/>
<reference evidence="2" key="2">
    <citation type="submission" date="2023-06" db="EMBL/GenBank/DDBJ databases">
        <authorList>
            <consortium name="Lawrence Berkeley National Laboratory"/>
            <person name="Mondo S.J."/>
            <person name="Hensen N."/>
            <person name="Bonometti L."/>
            <person name="Westerberg I."/>
            <person name="Brannstrom I.O."/>
            <person name="Guillou S."/>
            <person name="Cros-Aarteil S."/>
            <person name="Calhoun S."/>
            <person name="Haridas S."/>
            <person name="Kuo A."/>
            <person name="Pangilinan J."/>
            <person name="Riley R."/>
            <person name="Labutti K."/>
            <person name="Andreopoulos B."/>
            <person name="Lipzen A."/>
            <person name="Chen C."/>
            <person name="Yanf M."/>
            <person name="Daum C."/>
            <person name="Ng V."/>
            <person name="Clum A."/>
            <person name="Steindorff A."/>
            <person name="Ohm R."/>
            <person name="Martin F."/>
            <person name="Silar P."/>
            <person name="Natvig D."/>
            <person name="Lalanne C."/>
            <person name="Gautier V."/>
            <person name="Ament-Velasquez S.L."/>
            <person name="Kruys A."/>
            <person name="Hutchinson M.I."/>
            <person name="Powell A.J."/>
            <person name="Barry K."/>
            <person name="Miller A.N."/>
            <person name="Grigoriev I.V."/>
            <person name="Debuchy R."/>
            <person name="Gladieux P."/>
            <person name="Thoren M.H."/>
            <person name="Johannesson H."/>
        </authorList>
    </citation>
    <scope>NUCLEOTIDE SEQUENCE</scope>
    <source>
        <strain evidence="2">CBS 333.67</strain>
    </source>
</reference>
<dbReference type="Proteomes" id="UP001273166">
    <property type="component" value="Unassembled WGS sequence"/>
</dbReference>
<proteinExistence type="predicted"/>
<organism evidence="2 3">
    <name type="scientific">Chaetomium strumarium</name>
    <dbReference type="NCBI Taxonomy" id="1170767"/>
    <lineage>
        <taxon>Eukaryota</taxon>
        <taxon>Fungi</taxon>
        <taxon>Dikarya</taxon>
        <taxon>Ascomycota</taxon>
        <taxon>Pezizomycotina</taxon>
        <taxon>Sordariomycetes</taxon>
        <taxon>Sordariomycetidae</taxon>
        <taxon>Sordariales</taxon>
        <taxon>Chaetomiaceae</taxon>
        <taxon>Chaetomium</taxon>
    </lineage>
</organism>